<feature type="compositionally biased region" description="Basic and acidic residues" evidence="1">
    <location>
        <begin position="47"/>
        <end position="59"/>
    </location>
</feature>
<evidence type="ECO:0000313" key="3">
    <source>
        <dbReference type="EMBL" id="KAL3321242.1"/>
    </source>
</evidence>
<proteinExistence type="predicted"/>
<feature type="domain" description="C2H2-type" evidence="2">
    <location>
        <begin position="80"/>
        <end position="104"/>
    </location>
</feature>
<evidence type="ECO:0000256" key="1">
    <source>
        <dbReference type="SAM" id="MobiDB-lite"/>
    </source>
</evidence>
<feature type="region of interest" description="Disordered" evidence="1">
    <location>
        <begin position="1"/>
        <end position="73"/>
    </location>
</feature>
<organism evidence="3 4">
    <name type="scientific">Cichlidogyrus casuarinus</name>
    <dbReference type="NCBI Taxonomy" id="1844966"/>
    <lineage>
        <taxon>Eukaryota</taxon>
        <taxon>Metazoa</taxon>
        <taxon>Spiralia</taxon>
        <taxon>Lophotrochozoa</taxon>
        <taxon>Platyhelminthes</taxon>
        <taxon>Monogenea</taxon>
        <taxon>Monopisthocotylea</taxon>
        <taxon>Dactylogyridea</taxon>
        <taxon>Ancyrocephalidae</taxon>
        <taxon>Cichlidogyrus</taxon>
    </lineage>
</organism>
<dbReference type="PROSITE" id="PS00028">
    <property type="entry name" value="ZINC_FINGER_C2H2_1"/>
    <property type="match status" value="1"/>
</dbReference>
<protein>
    <recommendedName>
        <fullName evidence="2">C2H2-type domain-containing protein</fullName>
    </recommendedName>
</protein>
<gene>
    <name evidence="3" type="ORF">Ciccas_000076</name>
</gene>
<keyword evidence="4" id="KW-1185">Reference proteome</keyword>
<accession>A0ABD2QNZ0</accession>
<feature type="compositionally biased region" description="Polar residues" evidence="1">
    <location>
        <begin position="18"/>
        <end position="32"/>
    </location>
</feature>
<sequence>MRRFGYGFEPSVRATRGSVRSTSFHKSASCISLSGREARNSPLVDTDDQRSESEFKRPESGSSSQGEDAVPRPEFYPIQCPRAECHERFPSITQLNTHLFNDKHASSNSPVVINEPVKKEPEPKVRKRSEEQPELEIKKPRIASLPELLDPTQKPEDLSARAPCSITKPVNTADERMSSFLNAFNSQFSQPHMPPQSLKPSPQIHHFPNIIQPQPPPPPQPRPICSVPAWPYPDQGSVPSNAVPYDASLDIFKQNMQKLFMAQNAQKPINSYPLSQMPNINQQMPKPQNLVGMPGHSPSNFTDQLSNSEFVLFIHMVLLWLPSIGKYREWTKYLI</sequence>
<dbReference type="InterPro" id="IPR013087">
    <property type="entry name" value="Znf_C2H2_type"/>
</dbReference>
<evidence type="ECO:0000313" key="4">
    <source>
        <dbReference type="Proteomes" id="UP001626550"/>
    </source>
</evidence>
<reference evidence="3 4" key="1">
    <citation type="submission" date="2024-11" db="EMBL/GenBank/DDBJ databases">
        <title>Adaptive evolution of stress response genes in parasites aligns with host niche diversity.</title>
        <authorList>
            <person name="Hahn C."/>
            <person name="Resl P."/>
        </authorList>
    </citation>
    <scope>NUCLEOTIDE SEQUENCE [LARGE SCALE GENOMIC DNA]</scope>
    <source>
        <strain evidence="3">EGGRZ-B1_66</strain>
        <tissue evidence="3">Body</tissue>
    </source>
</reference>
<comment type="caution">
    <text evidence="3">The sequence shown here is derived from an EMBL/GenBank/DDBJ whole genome shotgun (WGS) entry which is preliminary data.</text>
</comment>
<name>A0ABD2QNZ0_9PLAT</name>
<evidence type="ECO:0000259" key="2">
    <source>
        <dbReference type="PROSITE" id="PS00028"/>
    </source>
</evidence>
<dbReference type="Proteomes" id="UP001626550">
    <property type="component" value="Unassembled WGS sequence"/>
</dbReference>
<dbReference type="AlphaFoldDB" id="A0ABD2QNZ0"/>
<dbReference type="EMBL" id="JBJKFK010000004">
    <property type="protein sequence ID" value="KAL3321242.1"/>
    <property type="molecule type" value="Genomic_DNA"/>
</dbReference>